<dbReference type="InterPro" id="IPR002207">
    <property type="entry name" value="Peroxidase_I"/>
</dbReference>
<dbReference type="PROSITE" id="PS50939">
    <property type="entry name" value="CYTOCHROME_B561"/>
    <property type="match status" value="1"/>
</dbReference>
<accession>A0AB34J6Y8</accession>
<feature type="domain" description="Plant heme peroxidase family profile" evidence="17">
    <location>
        <begin position="564"/>
        <end position="803"/>
    </location>
</feature>
<comment type="similarity">
    <text evidence="12">Belongs to the peroxidase family.</text>
</comment>
<feature type="compositionally biased region" description="Pro residues" evidence="13">
    <location>
        <begin position="1867"/>
        <end position="1876"/>
    </location>
</feature>
<dbReference type="Pfam" id="PF03351">
    <property type="entry name" value="DOMON"/>
    <property type="match status" value="1"/>
</dbReference>
<feature type="region of interest" description="Disordered" evidence="13">
    <location>
        <begin position="2722"/>
        <end position="2755"/>
    </location>
</feature>
<sequence length="2861" mass="310120">MRSPPFLLLLLHAAATWAFPTYMTCDRPLVVGHVIMGQAAVETSALGTSFQGKECGGTFTAGEALTLEVSGGGTYLIEVTGAKLTASGSTCDGRRLAHLGGSASTFAVTATAGSSVVEAWIGRGTGPTSADMPVQIHAKCTLTAAAATAAPPTAAAPPPTVGPPSALSPPPVAAPTPSAVPMPAVSGNAAPISSVFCFNKDCAFMVGLSRAPGVDDFLDVTLRHRGSAWLGVGISPDGRMGADALGIISTWRSSTQSQSSVYRLSGRTPTDIVAGWQRAFNVKMRARHDGTTTVVVRLPYSDSCAPGELVICRTGFTTLMAVHGFGEELGRHDGQVRIEIHGNTAYVVRPVWDWDVVVHVTCMCIAWLFCAPLAVTLARLRHLNLFRPWLTSTRRKGGKQLWFLVHRNCMMTACLLTIFGGILILVRLEFHFYLAHQVVGLVTLSLAVIQTLAALGRPKPGTKHHHSWSNVHKFLGITTLILAVCAGLLGADVLSRRLFSDLRFSSEIDGRGSDAICSTASPQPAPPPPPLAVFKPPPPLPVPSSSTVTPQQRLNAVKDAARYVEELLLTDITAGPSFIRLAWHDAATYDAATRKYGPRASMRFDPEASDPSNKGLSRPRALLQPIKEALPMLSYADLWQLAAVVSIEMMGGPKVPFRIGRIDATSAEDSAPPGRLPGAHDSAADLRRVFYRMGFNDRDIVALSGAHSVGICRTRNSGFRGPWDTTAFRFDNKYFIELLDADRWQDDGKQWNSVVGDGTMMLDADIRMSTDPQFVTWSRLFATNELVWFSAFSEAFQKLGELGHTPSTLIPAEYVLKTVRSGGLQAVVSEAALRIQQIVRTHHVGPAFIRLAWHDAGTYNSTDGKYGPRASMRFEPEASNPSNNGLDRARAMLEPVKRALPLISYADLWQLAAVVSIEMMGGPRVPFRVGRLDATSAEECAPPGMLPDAHGDAAHLRKVFYRMGFNDGEIVALIGSHSVGRCHPQFSGFNGPWTTNPLSFDNHYFKDLLQKHWAPDGNVYKSSISDGTIMLDADLELATDPTFSIWVRAFANDQTLFFSSFASAFQKLGDLGHSSLQEADYTLAPVATEIQENPEAGSVCLKHLEGKCSVNLRWEYFSQDNSVAATLDVSQPVGWLALGVSKTGRMVFPDPSYAVVCDPSACNKHVLRAQDITSQSRTAPLDASQDLRDASFERSNGFSRLRFRTSLSWFTRYAQASGGVHFLYAHSSLGDASVSFGYHGIQNRGNKLVAPFGQYRYILTSEVEAQVQTATGLIAELVRKLHAGPTLVRLAWHDAGTFNSTDGKYGPRASMRFEPEASNPSNNGLDRARALLEPIKLAVPLISYADLWQLAAVVSIEMMGGPRVPFRVGRRDATSAEECAPPGMLPDAHGDAAHLRKVFYRMGFNDGEIVALVGAHTLGRCHPQFSGFNGPWTTNPLSFDNQFFITLLNSNFSYSGTQWDTESGTMMLNADMTFKSDPDFRNYSDLYASDQSAFFDDFSAAFSKLGELGWSGLAPVSYTIPEPAVNISASSDTVQLKPGMVFTWTLGADGNVSATVTLNAIVGWLALAVSESGRMVNPTPSFAVVGSNAGVRKHRLINQDPVNVAHTAPVEAVQDLLDTSFARADGKTILRFRTSLEWFTQYAATNNGAAWFIFAHAPPPDPDTNFGYHGLNRGNYLINGFGLAQPPSPPTAPPQSPQPPPETKSVSVGSNLRLNWIHDMDTATTTISLRLEQNVQWLAFAVSEVGQMITPQPSRAVVGSSPNSVLKRTLIAKDMSAISTSAPVDEVQDLVDPSFEHVDGATVLKFTVAQSYLTQFTSDESVTFLYSHGEVDVPTSRFSYHGPRRGVIRIPDFLMADDSGGGSTRRPSPPPPPRPPSSLSFTLQQGVQASVALVGNSAASFEVVVHEQVPWVAIAVSHSGWMIDPEPSKAVVGDVTTSTVTKYKLMFQNPSSPAQSVSPDLDDAALSHTSISYADGITILRFRAPLSWLTAYVGDGSSAWLLWAHGGSILPRSFPSYHVGHRGARPLFLSELQSKSPPPASLSPPSPASASPCTGDGGLTDYCGESLAYNVAKCYVSSTSLTPPEFDKEAEKYDHVAELAAEFRLAWTIAGGYPDGEITIMMQARTLGWVGFGLMSDMSDGHEDSGHGMIRTDIYIGHVVNGNATVQDSWSPSVAAPISDGLAGRSDDVYNVGGYEDIETGKTTIWFTRKLVTNDTWDYDIGPDLELPCVYAYSRKNVDSFNHYHGPTRGFSRIVLLPSDPPPDYTIIPVIIAVLIFTGVLMWLSELLKRRVNVAMRRAAELAALQKQVDASVDSAGTFSFGMVLVNAADFLQHGKFVPFETLRDAAQLKVLDTVSAAEDFAEDRVIIFFSHQWLGWDSPDPEGVHYRCIEGAVKQIARQSELDLKDVWVWLDYSCMPQQNPTTLSLAVSDLSEVAALASYFVVVTPTTTHTNTLATCDTASYQSRGWCRLEQFSYVCTGNTEHMFIVVGDGTAAFEPYISQPSEWKRQALLVLQGQFTCCHRTSNHTIGEMPCDKDQLKPAILRMYMKAICYLPDCPLRDQLIQRDRDIISEDHFDKRMCSVIRQKRAALLNSPSFKCRYGESFVFGKARPLLARSSRLALDESFSSEPACSAVQVIGQEDVYSSHNESSGGSSVLQLAASSAPPQLQYKRSSNEANGAGGTLATTAAQNEEPEHLSLTILPQDDPTEATLRSARDGLCHSVEDTPSAASDRRIRPAMPRDTAPPNARPPAPPCARKSITASLGDLGPVTDSVAATNAKEKFKLRTLTLVSRLGNDEVGERLCNKKAAGNQPCTQKGHRRASSWDELPPATRTSDDGIRPRAALQVAQAANPAAEETLYV</sequence>
<organism evidence="19 20">
    <name type="scientific">Prymnesium parvum</name>
    <name type="common">Toxic golden alga</name>
    <dbReference type="NCBI Taxonomy" id="97485"/>
    <lineage>
        <taxon>Eukaryota</taxon>
        <taxon>Haptista</taxon>
        <taxon>Haptophyta</taxon>
        <taxon>Prymnesiophyceae</taxon>
        <taxon>Prymnesiales</taxon>
        <taxon>Prymnesiaceae</taxon>
        <taxon>Prymnesium</taxon>
    </lineage>
</organism>
<feature type="compositionally biased region" description="Pro residues" evidence="13">
    <location>
        <begin position="2036"/>
        <end position="2047"/>
    </location>
</feature>
<keyword evidence="20" id="KW-1185">Reference proteome</keyword>
<feature type="domain" description="Plant heme peroxidase family profile" evidence="17">
    <location>
        <begin position="1285"/>
        <end position="1512"/>
    </location>
</feature>
<evidence type="ECO:0000256" key="9">
    <source>
        <dbReference type="ARBA" id="ARBA00023002"/>
    </source>
</evidence>
<dbReference type="GO" id="GO:0000302">
    <property type="term" value="P:response to reactive oxygen species"/>
    <property type="evidence" value="ECO:0007669"/>
    <property type="project" value="TreeGrafter"/>
</dbReference>
<feature type="transmembrane region" description="Helical" evidence="14">
    <location>
        <begin position="356"/>
        <end position="380"/>
    </location>
</feature>
<keyword evidence="6" id="KW-0479">Metal-binding</keyword>
<feature type="region of interest" description="Disordered" evidence="13">
    <location>
        <begin position="2033"/>
        <end position="2053"/>
    </location>
</feature>
<feature type="domain" description="Cytochrome b561" evidence="18">
    <location>
        <begin position="329"/>
        <end position="527"/>
    </location>
</feature>
<dbReference type="Gene3D" id="1.10.520.10">
    <property type="match status" value="3"/>
</dbReference>
<feature type="chain" id="PRO_5044296192" description="Peroxidase" evidence="15">
    <location>
        <begin position="19"/>
        <end position="2861"/>
    </location>
</feature>
<dbReference type="InterPro" id="IPR005018">
    <property type="entry name" value="DOMON_domain"/>
</dbReference>
<evidence type="ECO:0000256" key="13">
    <source>
        <dbReference type="SAM" id="MobiDB-lite"/>
    </source>
</evidence>
<dbReference type="Pfam" id="PF00141">
    <property type="entry name" value="peroxidase"/>
    <property type="match status" value="3"/>
</dbReference>
<dbReference type="InterPro" id="IPR010255">
    <property type="entry name" value="Haem_peroxidase_sf"/>
</dbReference>
<keyword evidence="11 14" id="KW-0472">Membrane</keyword>
<keyword evidence="2" id="KW-0813">Transport</keyword>
<dbReference type="PROSITE" id="PS00436">
    <property type="entry name" value="PEROXIDASE_2"/>
    <property type="match status" value="3"/>
</dbReference>
<evidence type="ECO:0000256" key="14">
    <source>
        <dbReference type="SAM" id="Phobius"/>
    </source>
</evidence>
<keyword evidence="9" id="KW-0560">Oxidoreductase</keyword>
<keyword evidence="7" id="KW-0249">Electron transport</keyword>
<feature type="domain" description="Plant heme peroxidase family profile" evidence="17">
    <location>
        <begin position="844"/>
        <end position="1112"/>
    </location>
</feature>
<evidence type="ECO:0008006" key="21">
    <source>
        <dbReference type="Google" id="ProtNLM"/>
    </source>
</evidence>
<dbReference type="PRINTS" id="PR00458">
    <property type="entry name" value="PEROXIDASE"/>
</dbReference>
<dbReference type="SMART" id="SM00665">
    <property type="entry name" value="B561"/>
    <property type="match status" value="1"/>
</dbReference>
<feature type="transmembrane region" description="Helical" evidence="14">
    <location>
        <begin position="401"/>
        <end position="426"/>
    </location>
</feature>
<dbReference type="PANTHER" id="PTHR31356:SF66">
    <property type="entry name" value="CATALASE-PEROXIDASE"/>
    <property type="match status" value="1"/>
</dbReference>
<dbReference type="CDD" id="cd08760">
    <property type="entry name" value="Cyt_b561_FRRS1_like"/>
    <property type="match status" value="1"/>
</dbReference>
<dbReference type="Gene3D" id="1.10.420.10">
    <property type="entry name" value="Peroxidase, domain 2"/>
    <property type="match status" value="3"/>
</dbReference>
<dbReference type="SMART" id="SM00664">
    <property type="entry name" value="DoH"/>
    <property type="match status" value="2"/>
</dbReference>
<dbReference type="InterPro" id="IPR019793">
    <property type="entry name" value="Peroxidases_heam-ligand_BS"/>
</dbReference>
<evidence type="ECO:0000256" key="15">
    <source>
        <dbReference type="SAM" id="SignalP"/>
    </source>
</evidence>
<feature type="signal peptide" evidence="15">
    <location>
        <begin position="1"/>
        <end position="18"/>
    </location>
</feature>
<evidence type="ECO:0000256" key="12">
    <source>
        <dbReference type="RuleBase" id="RU004241"/>
    </source>
</evidence>
<feature type="transmembrane region" description="Helical" evidence="14">
    <location>
        <begin position="432"/>
        <end position="453"/>
    </location>
</feature>
<dbReference type="GO" id="GO:0020037">
    <property type="term" value="F:heme binding"/>
    <property type="evidence" value="ECO:0007669"/>
    <property type="project" value="InterPro"/>
</dbReference>
<dbReference type="EMBL" id="JBGBPQ010000012">
    <property type="protein sequence ID" value="KAL1515119.1"/>
    <property type="molecule type" value="Genomic_DNA"/>
</dbReference>
<dbReference type="GO" id="GO:0016020">
    <property type="term" value="C:membrane"/>
    <property type="evidence" value="ECO:0007669"/>
    <property type="project" value="UniProtKB-SubCell"/>
</dbReference>
<feature type="region of interest" description="Disordered" evidence="13">
    <location>
        <begin position="1858"/>
        <end position="1880"/>
    </location>
</feature>
<name>A0AB34J6Y8_PRYPA</name>
<evidence type="ECO:0000256" key="6">
    <source>
        <dbReference type="ARBA" id="ARBA00022723"/>
    </source>
</evidence>
<reference evidence="19 20" key="1">
    <citation type="journal article" date="2024" name="Science">
        <title>Giant polyketide synthase enzymes in the biosynthesis of giant marine polyether toxins.</title>
        <authorList>
            <person name="Fallon T.R."/>
            <person name="Shende V.V."/>
            <person name="Wierzbicki I.H."/>
            <person name="Pendleton A.L."/>
            <person name="Watervoot N.F."/>
            <person name="Auber R.P."/>
            <person name="Gonzalez D.J."/>
            <person name="Wisecaver J.H."/>
            <person name="Moore B.S."/>
        </authorList>
    </citation>
    <scope>NUCLEOTIDE SEQUENCE [LARGE SCALE GENOMIC DNA]</scope>
    <source>
        <strain evidence="19 20">12B1</strain>
    </source>
</reference>
<feature type="region of interest" description="Disordered" evidence="13">
    <location>
        <begin position="2809"/>
        <end position="2839"/>
    </location>
</feature>
<evidence type="ECO:0000256" key="11">
    <source>
        <dbReference type="ARBA" id="ARBA00023136"/>
    </source>
</evidence>
<keyword evidence="5 14" id="KW-0812">Transmembrane</keyword>
<dbReference type="GO" id="GO:0034599">
    <property type="term" value="P:cellular response to oxidative stress"/>
    <property type="evidence" value="ECO:0007669"/>
    <property type="project" value="InterPro"/>
</dbReference>
<evidence type="ECO:0000313" key="20">
    <source>
        <dbReference type="Proteomes" id="UP001515480"/>
    </source>
</evidence>
<keyword evidence="3" id="KW-0575">Peroxidase</keyword>
<feature type="transmembrane region" description="Helical" evidence="14">
    <location>
        <begin position="474"/>
        <end position="494"/>
    </location>
</feature>
<keyword evidence="4" id="KW-0349">Heme</keyword>
<dbReference type="GO" id="GO:0004601">
    <property type="term" value="F:peroxidase activity"/>
    <property type="evidence" value="ECO:0007669"/>
    <property type="project" value="UniProtKB-KW"/>
</dbReference>
<protein>
    <recommendedName>
        <fullName evidence="21">Peroxidase</fullName>
    </recommendedName>
</protein>
<dbReference type="InterPro" id="IPR002016">
    <property type="entry name" value="Haem_peroxidase"/>
</dbReference>
<comment type="caution">
    <text evidence="19">The sequence shown here is derived from an EMBL/GenBank/DDBJ whole genome shotgun (WGS) entry which is preliminary data.</text>
</comment>
<proteinExistence type="inferred from homology"/>
<dbReference type="InterPro" id="IPR045266">
    <property type="entry name" value="DOH_DOMON"/>
</dbReference>
<dbReference type="GO" id="GO:0042744">
    <property type="term" value="P:hydrogen peroxide catabolic process"/>
    <property type="evidence" value="ECO:0007669"/>
    <property type="project" value="TreeGrafter"/>
</dbReference>
<comment type="subcellular location">
    <subcellularLocation>
        <location evidence="1">Membrane</location>
    </subcellularLocation>
</comment>
<dbReference type="CDD" id="cd00691">
    <property type="entry name" value="ascorbate_peroxidase"/>
    <property type="match status" value="1"/>
</dbReference>
<dbReference type="InterPro" id="IPR019794">
    <property type="entry name" value="Peroxidases_AS"/>
</dbReference>
<feature type="region of interest" description="Disordered" evidence="13">
    <location>
        <begin position="1682"/>
        <end position="1707"/>
    </location>
</feature>
<evidence type="ECO:0000259" key="17">
    <source>
        <dbReference type="PROSITE" id="PS50873"/>
    </source>
</evidence>
<feature type="domain" description="DOMON" evidence="16">
    <location>
        <begin position="1108"/>
        <end position="1227"/>
    </location>
</feature>
<feature type="compositionally biased region" description="Pro residues" evidence="13">
    <location>
        <begin position="1686"/>
        <end position="1702"/>
    </location>
</feature>
<dbReference type="CDD" id="cd09631">
    <property type="entry name" value="DOMON_DOH"/>
    <property type="match status" value="4"/>
</dbReference>
<evidence type="ECO:0000256" key="1">
    <source>
        <dbReference type="ARBA" id="ARBA00004370"/>
    </source>
</evidence>
<dbReference type="PROSITE" id="PS50873">
    <property type="entry name" value="PEROXIDASE_4"/>
    <property type="match status" value="3"/>
</dbReference>
<dbReference type="PROSITE" id="PS50836">
    <property type="entry name" value="DOMON"/>
    <property type="match status" value="3"/>
</dbReference>
<feature type="domain" description="DOMON" evidence="16">
    <location>
        <begin position="2101"/>
        <end position="2234"/>
    </location>
</feature>
<feature type="domain" description="DOMON" evidence="16">
    <location>
        <begin position="1710"/>
        <end position="1829"/>
    </location>
</feature>
<evidence type="ECO:0000256" key="8">
    <source>
        <dbReference type="ARBA" id="ARBA00022989"/>
    </source>
</evidence>
<dbReference type="PANTHER" id="PTHR31356">
    <property type="entry name" value="THYLAKOID LUMENAL 29 KDA PROTEIN, CHLOROPLASTIC-RELATED"/>
    <property type="match status" value="1"/>
</dbReference>
<dbReference type="InterPro" id="IPR006593">
    <property type="entry name" value="Cyt_b561/ferric_Rdtase_TM"/>
</dbReference>
<dbReference type="Proteomes" id="UP001515480">
    <property type="component" value="Unassembled WGS sequence"/>
</dbReference>
<keyword evidence="8 14" id="KW-1133">Transmembrane helix</keyword>
<evidence type="ECO:0000256" key="2">
    <source>
        <dbReference type="ARBA" id="ARBA00022448"/>
    </source>
</evidence>
<evidence type="ECO:0000259" key="18">
    <source>
        <dbReference type="PROSITE" id="PS50939"/>
    </source>
</evidence>
<dbReference type="SUPFAM" id="SSF48113">
    <property type="entry name" value="Heme-dependent peroxidases"/>
    <property type="match status" value="3"/>
</dbReference>
<dbReference type="InterPro" id="IPR044831">
    <property type="entry name" value="Ccp1-like"/>
</dbReference>
<evidence type="ECO:0000256" key="5">
    <source>
        <dbReference type="ARBA" id="ARBA00022692"/>
    </source>
</evidence>
<feature type="transmembrane region" description="Helical" evidence="14">
    <location>
        <begin position="2267"/>
        <end position="2288"/>
    </location>
</feature>
<evidence type="ECO:0000256" key="3">
    <source>
        <dbReference type="ARBA" id="ARBA00022559"/>
    </source>
</evidence>
<keyword evidence="10" id="KW-0408">Iron</keyword>
<evidence type="ECO:0000256" key="7">
    <source>
        <dbReference type="ARBA" id="ARBA00022982"/>
    </source>
</evidence>
<evidence type="ECO:0000313" key="19">
    <source>
        <dbReference type="EMBL" id="KAL1515119.1"/>
    </source>
</evidence>
<dbReference type="PROSITE" id="PS00435">
    <property type="entry name" value="PEROXIDASE_1"/>
    <property type="match status" value="3"/>
</dbReference>
<feature type="compositionally biased region" description="Pro residues" evidence="13">
    <location>
        <begin position="154"/>
        <end position="173"/>
    </location>
</feature>
<gene>
    <name evidence="19" type="ORF">AB1Y20_004181</name>
</gene>
<dbReference type="Gene3D" id="1.20.120.1770">
    <property type="match status" value="1"/>
</dbReference>
<evidence type="ECO:0000256" key="4">
    <source>
        <dbReference type="ARBA" id="ARBA00022617"/>
    </source>
</evidence>
<dbReference type="PRINTS" id="PR00459">
    <property type="entry name" value="ASPEROXIDASE"/>
</dbReference>
<evidence type="ECO:0000259" key="16">
    <source>
        <dbReference type="PROSITE" id="PS50836"/>
    </source>
</evidence>
<dbReference type="GO" id="GO:0046872">
    <property type="term" value="F:metal ion binding"/>
    <property type="evidence" value="ECO:0007669"/>
    <property type="project" value="UniProtKB-KW"/>
</dbReference>
<keyword evidence="15" id="KW-0732">Signal</keyword>
<evidence type="ECO:0000256" key="10">
    <source>
        <dbReference type="ARBA" id="ARBA00023004"/>
    </source>
</evidence>
<feature type="region of interest" description="Disordered" evidence="13">
    <location>
        <begin position="151"/>
        <end position="173"/>
    </location>
</feature>